<dbReference type="Pfam" id="PF24827">
    <property type="entry name" value="AstE_AspA_cat"/>
    <property type="match status" value="1"/>
</dbReference>
<dbReference type="GO" id="GO:0016788">
    <property type="term" value="F:hydrolase activity, acting on ester bonds"/>
    <property type="evidence" value="ECO:0007669"/>
    <property type="project" value="InterPro"/>
</dbReference>
<reference evidence="6 7" key="1">
    <citation type="submission" date="2017-04" db="EMBL/GenBank/DDBJ databases">
        <title>Draft genome sequence of Zooshikella ganghwensis VG4 isolated from Red Sea sediments.</title>
        <authorList>
            <person name="Rehman Z."/>
            <person name="Alam I."/>
            <person name="Kamau A."/>
            <person name="Bajic V."/>
            <person name="Leiknes T."/>
        </authorList>
    </citation>
    <scope>NUCLEOTIDE SEQUENCE [LARGE SCALE GENOMIC DNA]</scope>
    <source>
        <strain evidence="6 7">VG4</strain>
    </source>
</reference>
<keyword evidence="3" id="KW-0378">Hydrolase</keyword>
<comment type="caution">
    <text evidence="6">The sequence shown here is derived from an EMBL/GenBank/DDBJ whole genome shotgun (WGS) entry which is preliminary data.</text>
</comment>
<dbReference type="Proteomes" id="UP000257039">
    <property type="component" value="Unassembled WGS sequence"/>
</dbReference>
<dbReference type="CDD" id="cd06251">
    <property type="entry name" value="M14_ASTE_ASPA-like"/>
    <property type="match status" value="1"/>
</dbReference>
<organism evidence="6 7">
    <name type="scientific">Zooshikella ganghwensis</name>
    <dbReference type="NCBI Taxonomy" id="202772"/>
    <lineage>
        <taxon>Bacteria</taxon>
        <taxon>Pseudomonadati</taxon>
        <taxon>Pseudomonadota</taxon>
        <taxon>Gammaproteobacteria</taxon>
        <taxon>Oceanospirillales</taxon>
        <taxon>Zooshikellaceae</taxon>
        <taxon>Zooshikella</taxon>
    </lineage>
</organism>
<dbReference type="PANTHER" id="PTHR37326">
    <property type="entry name" value="BLL3975 PROTEIN"/>
    <property type="match status" value="1"/>
</dbReference>
<dbReference type="PANTHER" id="PTHR37326:SF2">
    <property type="entry name" value="SUCCINYLGLUTAMATE DESUCCINYLASE_ASPARTOACYLASE FAMILY PROTEIN"/>
    <property type="match status" value="1"/>
</dbReference>
<name>A0A4P9VR01_9GAMM</name>
<keyword evidence="4" id="KW-0862">Zinc</keyword>
<evidence type="ECO:0000256" key="4">
    <source>
        <dbReference type="ARBA" id="ARBA00022833"/>
    </source>
</evidence>
<sequence length="351" mass="38643">MQRAPFEINGVKVEAGKRATVDLAVAQLYTHTPLNIPVQIVHGRQDGPVLLVCAAIHGDELNGVEIIRRLLKLKVMSQLKGTLVAVPIVNVFGFIQRSRYLPDRRDLNRCFPGVKKGSLGARIANLFCESVVRKCTHVIDLHTGAVHRSNLPQIWGAMNSSGSNEMARAFGTPVVLDATLPDGSLRSFAESINIPVITYEAGEALRFNELSIYAGIRGIINVMRMLGMLRSHKSKKKSNRSPVIANQSQWVRAETDGVFRPLVELGASVKKHQPLATISAPFGDAELTVRAPASGIVIARTNIPLVNEGEALFHVAFYEKVSEIARHVEVFQSELFDDELIFADDMEEESY</sequence>
<dbReference type="Gene3D" id="3.40.630.10">
    <property type="entry name" value="Zn peptidases"/>
    <property type="match status" value="1"/>
</dbReference>
<dbReference type="EMBL" id="NDXW01000001">
    <property type="protein sequence ID" value="RDH46008.1"/>
    <property type="molecule type" value="Genomic_DNA"/>
</dbReference>
<dbReference type="InterPro" id="IPR043795">
    <property type="entry name" value="N-alpha-Ac-DABA-like"/>
</dbReference>
<dbReference type="InterPro" id="IPR055438">
    <property type="entry name" value="AstE_AspA_cat"/>
</dbReference>
<evidence type="ECO:0000259" key="5">
    <source>
        <dbReference type="Pfam" id="PF24827"/>
    </source>
</evidence>
<comment type="cofactor">
    <cofactor evidence="1">
        <name>Zn(2+)</name>
        <dbReference type="ChEBI" id="CHEBI:29105"/>
    </cofactor>
</comment>
<accession>A0A4P9VR01</accession>
<protein>
    <submittedName>
        <fullName evidence="6">Succinylglutamate desuccinylase</fullName>
    </submittedName>
</protein>
<dbReference type="GO" id="GO:0046872">
    <property type="term" value="F:metal ion binding"/>
    <property type="evidence" value="ECO:0007669"/>
    <property type="project" value="UniProtKB-KW"/>
</dbReference>
<keyword evidence="7" id="KW-1185">Reference proteome</keyword>
<dbReference type="GO" id="GO:0016811">
    <property type="term" value="F:hydrolase activity, acting on carbon-nitrogen (but not peptide) bonds, in linear amides"/>
    <property type="evidence" value="ECO:0007669"/>
    <property type="project" value="InterPro"/>
</dbReference>
<evidence type="ECO:0000256" key="2">
    <source>
        <dbReference type="ARBA" id="ARBA00022723"/>
    </source>
</evidence>
<proteinExistence type="predicted"/>
<dbReference type="AlphaFoldDB" id="A0A4P9VR01"/>
<evidence type="ECO:0000256" key="1">
    <source>
        <dbReference type="ARBA" id="ARBA00001947"/>
    </source>
</evidence>
<keyword evidence="2" id="KW-0479">Metal-binding</keyword>
<evidence type="ECO:0000256" key="3">
    <source>
        <dbReference type="ARBA" id="ARBA00022801"/>
    </source>
</evidence>
<evidence type="ECO:0000313" key="6">
    <source>
        <dbReference type="EMBL" id="RDH46008.1"/>
    </source>
</evidence>
<dbReference type="SUPFAM" id="SSF53187">
    <property type="entry name" value="Zn-dependent exopeptidases"/>
    <property type="match status" value="1"/>
</dbReference>
<dbReference type="InterPro" id="IPR053138">
    <property type="entry name" value="N-alpha-Ac-DABA_deacetylase"/>
</dbReference>
<gene>
    <name evidence="6" type="ORF">B9G39_22565</name>
</gene>
<dbReference type="PIRSF" id="PIRSF039012">
    <property type="entry name" value="ASP"/>
    <property type="match status" value="1"/>
</dbReference>
<dbReference type="RefSeq" id="WP_027708581.1">
    <property type="nucleotide sequence ID" value="NZ_NDXW01000001.1"/>
</dbReference>
<feature type="domain" description="Succinylglutamate desuccinylase/Aspartoacylase catalytic" evidence="5">
    <location>
        <begin position="47"/>
        <end position="225"/>
    </location>
</feature>
<evidence type="ECO:0000313" key="7">
    <source>
        <dbReference type="Proteomes" id="UP000257039"/>
    </source>
</evidence>